<dbReference type="InterPro" id="IPR036779">
    <property type="entry name" value="LysM_dom_sf"/>
</dbReference>
<dbReference type="InterPro" id="IPR018392">
    <property type="entry name" value="LysM"/>
</dbReference>
<dbReference type="Gene3D" id="3.10.350.10">
    <property type="entry name" value="LysM domain"/>
    <property type="match status" value="1"/>
</dbReference>
<dbReference type="SMART" id="SM00257">
    <property type="entry name" value="LysM"/>
    <property type="match status" value="1"/>
</dbReference>
<feature type="region of interest" description="Disordered" evidence="1">
    <location>
        <begin position="64"/>
        <end position="83"/>
    </location>
</feature>
<dbReference type="CDD" id="cd05379">
    <property type="entry name" value="CAP_bacterial"/>
    <property type="match status" value="1"/>
</dbReference>
<dbReference type="Proteomes" id="UP000605259">
    <property type="component" value="Unassembled WGS sequence"/>
</dbReference>
<evidence type="ECO:0000313" key="5">
    <source>
        <dbReference type="Proteomes" id="UP000605259"/>
    </source>
</evidence>
<keyword evidence="5" id="KW-1185">Reference proteome</keyword>
<feature type="chain" id="PRO_5036700933" description="LysM domain-containing protein" evidence="2">
    <location>
        <begin position="21"/>
        <end position="213"/>
    </location>
</feature>
<feature type="domain" description="LysM" evidence="3">
    <location>
        <begin position="34"/>
        <end position="79"/>
    </location>
</feature>
<keyword evidence="2" id="KW-0732">Signal</keyword>
<accession>A0A917AQJ5</accession>
<evidence type="ECO:0000313" key="4">
    <source>
        <dbReference type="EMBL" id="GGE67414.1"/>
    </source>
</evidence>
<evidence type="ECO:0000259" key="3">
    <source>
        <dbReference type="PROSITE" id="PS51782"/>
    </source>
</evidence>
<dbReference type="RefSeq" id="WP_188387925.1">
    <property type="nucleotide sequence ID" value="NZ_BMFK01000001.1"/>
</dbReference>
<feature type="compositionally biased region" description="Basic and acidic residues" evidence="1">
    <location>
        <begin position="64"/>
        <end position="75"/>
    </location>
</feature>
<dbReference type="Pfam" id="PF00188">
    <property type="entry name" value="CAP"/>
    <property type="match status" value="1"/>
</dbReference>
<protein>
    <recommendedName>
        <fullName evidence="3">LysM domain-containing protein</fullName>
    </recommendedName>
</protein>
<comment type="caution">
    <text evidence="4">The sequence shown here is derived from an EMBL/GenBank/DDBJ whole genome shotgun (WGS) entry which is preliminary data.</text>
</comment>
<dbReference type="Gene3D" id="3.40.33.10">
    <property type="entry name" value="CAP"/>
    <property type="match status" value="1"/>
</dbReference>
<dbReference type="InterPro" id="IPR035940">
    <property type="entry name" value="CAP_sf"/>
</dbReference>
<reference evidence="4" key="1">
    <citation type="journal article" date="2014" name="Int. J. Syst. Evol. Microbiol.">
        <title>Complete genome sequence of Corynebacterium casei LMG S-19264T (=DSM 44701T), isolated from a smear-ripened cheese.</title>
        <authorList>
            <consortium name="US DOE Joint Genome Institute (JGI-PGF)"/>
            <person name="Walter F."/>
            <person name="Albersmeier A."/>
            <person name="Kalinowski J."/>
            <person name="Ruckert C."/>
        </authorList>
    </citation>
    <scope>NUCLEOTIDE SEQUENCE</scope>
    <source>
        <strain evidence="4">CGMCC 1.12698</strain>
    </source>
</reference>
<name>A0A917AQJ5_9BACI</name>
<gene>
    <name evidence="4" type="ORF">GCM10007140_16890</name>
</gene>
<evidence type="ECO:0000256" key="1">
    <source>
        <dbReference type="SAM" id="MobiDB-lite"/>
    </source>
</evidence>
<dbReference type="SUPFAM" id="SSF54106">
    <property type="entry name" value="LysM domain"/>
    <property type="match status" value="1"/>
</dbReference>
<organism evidence="4 5">
    <name type="scientific">Priestia taiwanensis</name>
    <dbReference type="NCBI Taxonomy" id="1347902"/>
    <lineage>
        <taxon>Bacteria</taxon>
        <taxon>Bacillati</taxon>
        <taxon>Bacillota</taxon>
        <taxon>Bacilli</taxon>
        <taxon>Bacillales</taxon>
        <taxon>Bacillaceae</taxon>
        <taxon>Priestia</taxon>
    </lineage>
</organism>
<dbReference type="AlphaFoldDB" id="A0A917AQJ5"/>
<dbReference type="CDD" id="cd00118">
    <property type="entry name" value="LysM"/>
    <property type="match status" value="1"/>
</dbReference>
<feature type="signal peptide" evidence="2">
    <location>
        <begin position="1"/>
        <end position="20"/>
    </location>
</feature>
<reference evidence="4" key="2">
    <citation type="submission" date="2020-09" db="EMBL/GenBank/DDBJ databases">
        <authorList>
            <person name="Sun Q."/>
            <person name="Zhou Y."/>
        </authorList>
    </citation>
    <scope>NUCLEOTIDE SEQUENCE</scope>
    <source>
        <strain evidence="4">CGMCC 1.12698</strain>
    </source>
</reference>
<proteinExistence type="predicted"/>
<dbReference type="PROSITE" id="PS51782">
    <property type="entry name" value="LYSM"/>
    <property type="match status" value="1"/>
</dbReference>
<dbReference type="PANTHER" id="PTHR31157:SF1">
    <property type="entry name" value="SCP DOMAIN-CONTAINING PROTEIN"/>
    <property type="match status" value="1"/>
</dbReference>
<dbReference type="SUPFAM" id="SSF55797">
    <property type="entry name" value="PR-1-like"/>
    <property type="match status" value="1"/>
</dbReference>
<dbReference type="InterPro" id="IPR014044">
    <property type="entry name" value="CAP_dom"/>
</dbReference>
<dbReference type="EMBL" id="BMFK01000001">
    <property type="protein sequence ID" value="GGE67414.1"/>
    <property type="molecule type" value="Genomic_DNA"/>
</dbReference>
<evidence type="ECO:0000256" key="2">
    <source>
        <dbReference type="SAM" id="SignalP"/>
    </source>
</evidence>
<dbReference type="InterPro" id="IPR014258">
    <property type="entry name" value="CAP_domain_YkwD-like"/>
</dbReference>
<dbReference type="PANTHER" id="PTHR31157">
    <property type="entry name" value="SCP DOMAIN-CONTAINING PROTEIN"/>
    <property type="match status" value="1"/>
</dbReference>
<dbReference type="Pfam" id="PF01476">
    <property type="entry name" value="LysM"/>
    <property type="match status" value="1"/>
</dbReference>
<sequence length="213" mass="23415">MRRSLLAMLLLIALPMLAQAAGQVSGTNTPTSVWTYVVQQGDTMHTIAAKKKCSLGKLMEANRHVKDPNGLKPGEKITLPPPDSMENFEKQVLALTNKERERNGLKPLSGSDATLNRCAHVKAADMRDANYFSHTSPTYGSPFDMLRQFGVQYRQAAENIAAGQQTAEEVVKSWMQSSGHRANILNASYTHIGIGYAKGGSQNCYWAQQFISK</sequence>
<dbReference type="NCBIfam" id="TIGR02909">
    <property type="entry name" value="spore_YkwD"/>
    <property type="match status" value="1"/>
</dbReference>